<keyword evidence="5" id="KW-0067">ATP-binding</keyword>
<keyword evidence="12" id="KW-1185">Reference proteome</keyword>
<evidence type="ECO:0000259" key="10">
    <source>
        <dbReference type="PROSITE" id="PS50893"/>
    </source>
</evidence>
<evidence type="ECO:0000256" key="5">
    <source>
        <dbReference type="ARBA" id="ARBA00022840"/>
    </source>
</evidence>
<evidence type="ECO:0000313" key="12">
    <source>
        <dbReference type="Proteomes" id="UP000256970"/>
    </source>
</evidence>
<dbReference type="SUPFAM" id="SSF52540">
    <property type="entry name" value="P-loop containing nucleoside triphosphate hydrolases"/>
    <property type="match status" value="1"/>
</dbReference>
<feature type="transmembrane region" description="Helical" evidence="9">
    <location>
        <begin position="572"/>
        <end position="588"/>
    </location>
</feature>
<evidence type="ECO:0000256" key="8">
    <source>
        <dbReference type="SAM" id="MobiDB-lite"/>
    </source>
</evidence>
<dbReference type="STRING" id="3088.A0A383VQJ3"/>
<feature type="transmembrane region" description="Helical" evidence="9">
    <location>
        <begin position="739"/>
        <end position="757"/>
    </location>
</feature>
<protein>
    <recommendedName>
        <fullName evidence="10">ABC transporter domain-containing protein</fullName>
    </recommendedName>
</protein>
<evidence type="ECO:0000256" key="4">
    <source>
        <dbReference type="ARBA" id="ARBA00022741"/>
    </source>
</evidence>
<dbReference type="InterPro" id="IPR013525">
    <property type="entry name" value="ABC2_TM"/>
</dbReference>
<comment type="subcellular location">
    <subcellularLocation>
        <location evidence="1">Membrane</location>
        <topology evidence="1">Multi-pass membrane protein</topology>
    </subcellularLocation>
</comment>
<accession>A0A383VQJ3</accession>
<keyword evidence="7 9" id="KW-0472">Membrane</keyword>
<reference evidence="11 12" key="1">
    <citation type="submission" date="2016-10" db="EMBL/GenBank/DDBJ databases">
        <authorList>
            <person name="Cai Z."/>
        </authorList>
    </citation>
    <scope>NUCLEOTIDE SEQUENCE [LARGE SCALE GENOMIC DNA]</scope>
</reference>
<proteinExistence type="predicted"/>
<evidence type="ECO:0000256" key="7">
    <source>
        <dbReference type="ARBA" id="ARBA00023136"/>
    </source>
</evidence>
<evidence type="ECO:0000256" key="3">
    <source>
        <dbReference type="ARBA" id="ARBA00022692"/>
    </source>
</evidence>
<dbReference type="GO" id="GO:0005524">
    <property type="term" value="F:ATP binding"/>
    <property type="evidence" value="ECO:0007669"/>
    <property type="project" value="UniProtKB-KW"/>
</dbReference>
<dbReference type="InterPro" id="IPR003439">
    <property type="entry name" value="ABC_transporter-like_ATP-bd"/>
</dbReference>
<dbReference type="PANTHER" id="PTHR48041">
    <property type="entry name" value="ABC TRANSPORTER G FAMILY MEMBER 28"/>
    <property type="match status" value="1"/>
</dbReference>
<feature type="transmembrane region" description="Helical" evidence="9">
    <location>
        <begin position="645"/>
        <end position="674"/>
    </location>
</feature>
<gene>
    <name evidence="11" type="ORF">BQ4739_LOCUS7847</name>
</gene>
<feature type="transmembrane region" description="Helical" evidence="9">
    <location>
        <begin position="603"/>
        <end position="624"/>
    </location>
</feature>
<dbReference type="Pfam" id="PF01061">
    <property type="entry name" value="ABC2_membrane"/>
    <property type="match status" value="1"/>
</dbReference>
<dbReference type="AlphaFoldDB" id="A0A383VQJ3"/>
<sequence length="829" mass="90409">MPAKGWQSPFAAAPQRDYSSQQEGSNHGSVSPEDEETVRQERIRLDTYYLPDRRASCEAHGFIQMAPTPQPDMAVLPSYEAQQLMQQQDPATTSSNTNTADAEFSIDPSLHDAPYSHAADSRKLAGNFAENSPAGPAAHSKPLHATPHAPNTAATNADAEDPEGSKIQQLLQPISEEAGQTPLVLSFEHLSVWAPVNPKKAGWGKQAWRALTCRGGQEANPKRQILYDISGQVRPGEVLALMGPSGSGKTSLLTVLGGRSAMKLSGKVLVNGAAFTKGTRRRVGFVLQDDVLYESLTVKETLSYAALLRLPAGMSRADKLGRVEQVVDALGLCKSKNTIIGGFFRRGISGGERKRVSIGHELLINPAILLLDEPTSGLDSTTALHLISLLQDLAAGGRSIATTIHQPSSRLYQKLDWLMLLAEGHLMYYGKADQVLDWFGQFGFKIPFGVSIADYILDISLGEAGYSSSGKSGSAAVTELYTAFEQQYAGKANAHKHNTGFSYTQPQITNGVIGSSSEAVAVAAADGSGRKKISSKKESHKRVGASYWDQLVVLSQRAGRVRRFEQMTGQHFFQLFAVAFITGLVWWQRGQAYYGGVQAASDVLGLLFFMLLFPSMRALFRALFTFPNEQRMLMKERPSGMYNLSAYYLARTAADIPAELLNTVLFVIIAYWFGGLRHDAGAFFGLLFSLVLVVAVAESWGLLIGGVCMDPKTAQTITTVVILAFLLVGGYYVRNIPVWISWIRWFSFLFWGYNLLIKSQFSGVTYYSCNGSGSSSGCSPVPLSQLALPTDPLGPAYPDVLILLGMLLFLRLVIYFVLRRKTRVKQNGL</sequence>
<dbReference type="EMBL" id="FNXT01000801">
    <property type="protein sequence ID" value="SZX67451.1"/>
    <property type="molecule type" value="Genomic_DNA"/>
</dbReference>
<dbReference type="CDD" id="cd03213">
    <property type="entry name" value="ABCG_EPDR"/>
    <property type="match status" value="1"/>
</dbReference>
<feature type="transmembrane region" description="Helical" evidence="9">
    <location>
        <begin position="680"/>
        <end position="704"/>
    </location>
</feature>
<dbReference type="Gene3D" id="3.40.50.300">
    <property type="entry name" value="P-loop containing nucleotide triphosphate hydrolases"/>
    <property type="match status" value="1"/>
</dbReference>
<evidence type="ECO:0000313" key="11">
    <source>
        <dbReference type="EMBL" id="SZX67451.1"/>
    </source>
</evidence>
<dbReference type="GO" id="GO:0016020">
    <property type="term" value="C:membrane"/>
    <property type="evidence" value="ECO:0007669"/>
    <property type="project" value="UniProtKB-SubCell"/>
</dbReference>
<feature type="compositionally biased region" description="Low complexity" evidence="8">
    <location>
        <begin position="91"/>
        <end position="100"/>
    </location>
</feature>
<dbReference type="InterPro" id="IPR050352">
    <property type="entry name" value="ABCG_transporters"/>
</dbReference>
<dbReference type="GO" id="GO:0140359">
    <property type="term" value="F:ABC-type transporter activity"/>
    <property type="evidence" value="ECO:0007669"/>
    <property type="project" value="InterPro"/>
</dbReference>
<dbReference type="GO" id="GO:0016887">
    <property type="term" value="F:ATP hydrolysis activity"/>
    <property type="evidence" value="ECO:0007669"/>
    <property type="project" value="InterPro"/>
</dbReference>
<dbReference type="PROSITE" id="PS50893">
    <property type="entry name" value="ABC_TRANSPORTER_2"/>
    <property type="match status" value="1"/>
</dbReference>
<keyword evidence="2" id="KW-0813">Transport</keyword>
<dbReference type="InterPro" id="IPR027417">
    <property type="entry name" value="P-loop_NTPase"/>
</dbReference>
<dbReference type="Proteomes" id="UP000256970">
    <property type="component" value="Unassembled WGS sequence"/>
</dbReference>
<feature type="compositionally biased region" description="Low complexity" evidence="8">
    <location>
        <begin position="144"/>
        <end position="157"/>
    </location>
</feature>
<feature type="domain" description="ABC transporter" evidence="10">
    <location>
        <begin position="211"/>
        <end position="448"/>
    </location>
</feature>
<name>A0A383VQJ3_TETOB</name>
<organism evidence="11 12">
    <name type="scientific">Tetradesmus obliquus</name>
    <name type="common">Green alga</name>
    <name type="synonym">Acutodesmus obliquus</name>
    <dbReference type="NCBI Taxonomy" id="3088"/>
    <lineage>
        <taxon>Eukaryota</taxon>
        <taxon>Viridiplantae</taxon>
        <taxon>Chlorophyta</taxon>
        <taxon>core chlorophytes</taxon>
        <taxon>Chlorophyceae</taxon>
        <taxon>CS clade</taxon>
        <taxon>Sphaeropleales</taxon>
        <taxon>Scenedesmaceae</taxon>
        <taxon>Tetradesmus</taxon>
    </lineage>
</organism>
<feature type="compositionally biased region" description="Polar residues" evidence="8">
    <location>
        <begin position="17"/>
        <end position="29"/>
    </location>
</feature>
<evidence type="ECO:0000256" key="1">
    <source>
        <dbReference type="ARBA" id="ARBA00004141"/>
    </source>
</evidence>
<feature type="transmembrane region" description="Helical" evidence="9">
    <location>
        <begin position="716"/>
        <end position="733"/>
    </location>
</feature>
<feature type="transmembrane region" description="Helical" evidence="9">
    <location>
        <begin position="800"/>
        <end position="818"/>
    </location>
</feature>
<dbReference type="PANTHER" id="PTHR48041:SF125">
    <property type="entry name" value="ABC TRANSPORTER G FAMILY"/>
    <property type="match status" value="1"/>
</dbReference>
<evidence type="ECO:0000256" key="2">
    <source>
        <dbReference type="ARBA" id="ARBA00022448"/>
    </source>
</evidence>
<evidence type="ECO:0000256" key="9">
    <source>
        <dbReference type="SAM" id="Phobius"/>
    </source>
</evidence>
<feature type="region of interest" description="Disordered" evidence="8">
    <location>
        <begin position="83"/>
        <end position="165"/>
    </location>
</feature>
<keyword evidence="6 9" id="KW-1133">Transmembrane helix</keyword>
<feature type="region of interest" description="Disordered" evidence="8">
    <location>
        <begin position="1"/>
        <end position="39"/>
    </location>
</feature>
<dbReference type="InterPro" id="IPR003593">
    <property type="entry name" value="AAA+_ATPase"/>
</dbReference>
<dbReference type="SMART" id="SM00382">
    <property type="entry name" value="AAA"/>
    <property type="match status" value="1"/>
</dbReference>
<dbReference type="Pfam" id="PF00005">
    <property type="entry name" value="ABC_tran"/>
    <property type="match status" value="1"/>
</dbReference>
<keyword evidence="3 9" id="KW-0812">Transmembrane</keyword>
<keyword evidence="4" id="KW-0547">Nucleotide-binding</keyword>
<evidence type="ECO:0000256" key="6">
    <source>
        <dbReference type="ARBA" id="ARBA00022989"/>
    </source>
</evidence>